<dbReference type="SFLD" id="SFLDG01389">
    <property type="entry name" value="menaquinone_synthsis_involved"/>
    <property type="match status" value="1"/>
</dbReference>
<dbReference type="Pfam" id="PF04055">
    <property type="entry name" value="Radical_SAM"/>
    <property type="match status" value="2"/>
</dbReference>
<evidence type="ECO:0000256" key="16">
    <source>
        <dbReference type="ARBA" id="ARBA00048468"/>
    </source>
</evidence>
<dbReference type="GO" id="GO:0044689">
    <property type="term" value="F:7,8-didemethyl-8-hydroxy-5-deazariboflavin synthase activity"/>
    <property type="evidence" value="ECO:0007669"/>
    <property type="project" value="UniProtKB-EC"/>
</dbReference>
<dbReference type="KEGG" id="shyd:CJD35_15490"/>
<keyword evidence="10" id="KW-0808">Transferase</keyword>
<evidence type="ECO:0000256" key="15">
    <source>
        <dbReference type="ARBA" id="ARBA00023239"/>
    </source>
</evidence>
<name>A0A249MX72_SPHXE</name>
<dbReference type="SFLD" id="SFLDG01064">
    <property type="entry name" value="F420__menaquinone_cofactor_bio"/>
    <property type="match status" value="3"/>
</dbReference>
<comment type="catalytic activity">
    <reaction evidence="16">
        <text>5-amino-6-(D-ribitylamino)uracil + L-tyrosine + S-adenosyl-L-methionine = 5-amino-5-(4-hydroxybenzyl)-6-(D-ribitylimino)-5,6-dihydrouracil + 2-iminoacetate + 5'-deoxyadenosine + L-methionine + H(+)</text>
        <dbReference type="Rhea" id="RHEA:55200"/>
        <dbReference type="ChEBI" id="CHEBI:15378"/>
        <dbReference type="ChEBI" id="CHEBI:15934"/>
        <dbReference type="ChEBI" id="CHEBI:17319"/>
        <dbReference type="ChEBI" id="CHEBI:57844"/>
        <dbReference type="ChEBI" id="CHEBI:58315"/>
        <dbReference type="ChEBI" id="CHEBI:59789"/>
        <dbReference type="ChEBI" id="CHEBI:77846"/>
        <dbReference type="ChEBI" id="CHEBI:85936"/>
        <dbReference type="EC" id="2.5.1.147"/>
    </reaction>
</comment>
<evidence type="ECO:0000256" key="14">
    <source>
        <dbReference type="ARBA" id="ARBA00023014"/>
    </source>
</evidence>
<evidence type="ECO:0000256" key="6">
    <source>
        <dbReference type="ARBA" id="ARBA00012126"/>
    </source>
</evidence>
<dbReference type="InterPro" id="IPR020050">
    <property type="entry name" value="FO_synthase_su2"/>
</dbReference>
<dbReference type="Proteomes" id="UP000217141">
    <property type="component" value="Chromosome II"/>
</dbReference>
<keyword evidence="14" id="KW-0411">Iron-sulfur</keyword>
<dbReference type="SFLD" id="SFLDF00294">
    <property type="entry name" value="7_8-didemethyl-8-hydroxy-5-dea"/>
    <property type="match status" value="1"/>
</dbReference>
<dbReference type="HAMAP" id="MF_01611">
    <property type="entry name" value="FO_synth_sub1"/>
    <property type="match status" value="1"/>
</dbReference>
<keyword evidence="13" id="KW-0408">Iron</keyword>
<dbReference type="PROSITE" id="PS51918">
    <property type="entry name" value="RADICAL_SAM"/>
    <property type="match status" value="2"/>
</dbReference>
<dbReference type="NCBIfam" id="NF005609">
    <property type="entry name" value="PRK07360.1"/>
    <property type="match status" value="1"/>
</dbReference>
<dbReference type="NCBIfam" id="TIGR03551">
    <property type="entry name" value="F420_cofH"/>
    <property type="match status" value="1"/>
</dbReference>
<evidence type="ECO:0000256" key="3">
    <source>
        <dbReference type="ARBA" id="ARBA00004712"/>
    </source>
</evidence>
<reference evidence="19 20" key="1">
    <citation type="submission" date="2017-08" db="EMBL/GenBank/DDBJ databases">
        <title>Whole Genome Sequence of Sphingobium hydrophobicum C1: Insights into Adaption to the Electronic-waste Contaminated Sediment.</title>
        <authorList>
            <person name="Song D."/>
            <person name="Chen X."/>
            <person name="Xu M."/>
        </authorList>
    </citation>
    <scope>NUCLEOTIDE SEQUENCE [LARGE SCALE GENOMIC DNA]</scope>
    <source>
        <strain evidence="19 20">C1</strain>
    </source>
</reference>
<evidence type="ECO:0000256" key="1">
    <source>
        <dbReference type="ARBA" id="ARBA00001966"/>
    </source>
</evidence>
<dbReference type="GO" id="GO:0141093">
    <property type="term" value="F:5-amino-6-(D-ribitylamino)uracil--L-tyrosine 4-hydroxyphenyl transferase activity"/>
    <property type="evidence" value="ECO:0007669"/>
    <property type="project" value="UniProtKB-EC"/>
</dbReference>
<comment type="catalytic activity">
    <reaction evidence="17">
        <text>5-amino-5-(4-hydroxybenzyl)-6-(D-ribitylimino)-5,6-dihydrouracil + S-adenosyl-L-methionine = 7,8-didemethyl-8-hydroxy-5-deazariboflavin + 5'-deoxyadenosine + L-methionine + NH4(+) + H(+)</text>
        <dbReference type="Rhea" id="RHEA:55204"/>
        <dbReference type="ChEBI" id="CHEBI:15378"/>
        <dbReference type="ChEBI" id="CHEBI:17319"/>
        <dbReference type="ChEBI" id="CHEBI:28938"/>
        <dbReference type="ChEBI" id="CHEBI:57844"/>
        <dbReference type="ChEBI" id="CHEBI:59789"/>
        <dbReference type="ChEBI" id="CHEBI:59904"/>
        <dbReference type="ChEBI" id="CHEBI:85936"/>
        <dbReference type="EC" id="4.3.1.32"/>
    </reaction>
</comment>
<dbReference type="InterPro" id="IPR034405">
    <property type="entry name" value="F420"/>
</dbReference>
<accession>A0A249MX72</accession>
<dbReference type="NCBIfam" id="NF004884">
    <property type="entry name" value="PRK06245.1"/>
    <property type="match status" value="1"/>
</dbReference>
<evidence type="ECO:0000256" key="17">
    <source>
        <dbReference type="ARBA" id="ARBA00048974"/>
    </source>
</evidence>
<dbReference type="SFLD" id="SFLDG01388">
    <property type="entry name" value="7_8-didemethyl-8-hydroxy-5-dea"/>
    <property type="match status" value="2"/>
</dbReference>
<dbReference type="EC" id="2.5.1.147" evidence="7"/>
<comment type="function">
    <text evidence="2">Catalyzes the radical-mediated synthesis of 7,8-didemethyl-8-hydroxy-5-deazariboflavin (FO) from 5-amino-6-(D-ribitylamino)uracil and L-tyrosine.</text>
</comment>
<evidence type="ECO:0000256" key="9">
    <source>
        <dbReference type="ARBA" id="ARBA00022485"/>
    </source>
</evidence>
<dbReference type="GO" id="GO:0051539">
    <property type="term" value="F:4 iron, 4 sulfur cluster binding"/>
    <property type="evidence" value="ECO:0007669"/>
    <property type="project" value="UniProtKB-KW"/>
</dbReference>
<dbReference type="InterPro" id="IPR007197">
    <property type="entry name" value="rSAM"/>
</dbReference>
<dbReference type="PANTHER" id="PTHR43076">
    <property type="entry name" value="FO SYNTHASE (COFH)"/>
    <property type="match status" value="1"/>
</dbReference>
<sequence length="779" mass="84825">MTLDLLHLSEDEAAGIATVLRSRSLGDMMEAAEAMTVAAHGRRVTYSRKVFIPLTKLCRDVCHYCTFATTPARAGEAYLGREEVLAIARAGAAAGCREALFTLGDRPEARYAAAREALSGLGHDSTLSYLAEMAELVFRETGLLPHLNPGLMNGEDYARLRPHAASMGIMLESSSDRLCARGGPHFGSPDKTPALRLAAIEEAGRARVPFTTGLLIGIGETRDEQVEALVAIRDLHRRYGHIQEVIIQNFRAKPGTRMADHAEPSLDDHLWAIAAARIILGPQMTIQAPPNLHDRVDLAPLIRAGVNDWGGVSPVTPDHVNPEAPWPHLEILEDATKAAGRILMQRLAIGPRHALAARDWAAPAIAAQILRAIDGRGLPKVDEWSAGHGDPAPDTMVLEPVLASRSILSILDAAEEGERLSEADIVTLFDADQDDFAAIVDRADRLRRQAVGDTLTYAVNRNINYTNICLYKCGFCAFSKGSTKAMRGPAYRLDMEEVGRRAAEAWDRGATEVCLQGGIHPDYDGHTYLNVLKTVREAAPDIHIHAFSPLEVTHGARTLGLPLEDYLARLKEAGLSTLPGTAAEILDPEVRDIICPDKVTADEWIEVMRVAHGVGLRSTATIMFGHVEEYKHWARHLLRIRGLQEETGGFTEFVPLPFVHMESPIWRKGLARSGPSYREAVLMHAVARIALHPVIPNIQVSWVKMGPEGAAAILKAGANDMGGTLMDESITRAAGGVNGQEFGPREMHALAASVGRPVRQRTTLYEPARPRRVVLVEPS</sequence>
<dbReference type="EMBL" id="CP022746">
    <property type="protein sequence ID" value="ASY45938.1"/>
    <property type="molecule type" value="Genomic_DNA"/>
</dbReference>
<evidence type="ECO:0000256" key="8">
    <source>
        <dbReference type="ARBA" id="ARBA00022220"/>
    </source>
</evidence>
<evidence type="ECO:0000256" key="2">
    <source>
        <dbReference type="ARBA" id="ARBA00003692"/>
    </source>
</evidence>
<feature type="domain" description="Radical SAM core" evidence="18">
    <location>
        <begin position="44"/>
        <end position="291"/>
    </location>
</feature>
<evidence type="ECO:0000256" key="10">
    <source>
        <dbReference type="ARBA" id="ARBA00022679"/>
    </source>
</evidence>
<dbReference type="EC" id="4.3.1.32" evidence="6"/>
<dbReference type="InterPro" id="IPR013785">
    <property type="entry name" value="Aldolase_TIM"/>
</dbReference>
<evidence type="ECO:0000256" key="13">
    <source>
        <dbReference type="ARBA" id="ARBA00023004"/>
    </source>
</evidence>
<protein>
    <recommendedName>
        <fullName evidence="8">FO synthase</fullName>
        <ecNumber evidence="7">2.5.1.147</ecNumber>
        <ecNumber evidence="6">4.3.1.32</ecNumber>
    </recommendedName>
</protein>
<dbReference type="SFLD" id="SFLDF00343">
    <property type="entry name" value="aminofutalosine_synthase_(mqnE"/>
    <property type="match status" value="1"/>
</dbReference>
<gene>
    <name evidence="19" type="primary">fbiC</name>
    <name evidence="19" type="ORF">CJD35_15490</name>
</gene>
<evidence type="ECO:0000256" key="7">
    <source>
        <dbReference type="ARBA" id="ARBA00012289"/>
    </source>
</evidence>
<keyword evidence="11" id="KW-0949">S-adenosyl-L-methionine</keyword>
<dbReference type="Gene3D" id="3.20.20.70">
    <property type="entry name" value="Aldolase class I"/>
    <property type="match status" value="2"/>
</dbReference>
<dbReference type="Pfam" id="PF19288">
    <property type="entry name" value="CofH_C"/>
    <property type="match status" value="1"/>
</dbReference>
<dbReference type="NCBIfam" id="TIGR03550">
    <property type="entry name" value="F420_cofG"/>
    <property type="match status" value="1"/>
</dbReference>
<evidence type="ECO:0000256" key="12">
    <source>
        <dbReference type="ARBA" id="ARBA00022723"/>
    </source>
</evidence>
<dbReference type="NCBIfam" id="TIGR00423">
    <property type="entry name" value="CofH family radical SAM protein"/>
    <property type="match status" value="1"/>
</dbReference>
<dbReference type="HAMAP" id="MF_01612">
    <property type="entry name" value="FO_synth_sub2"/>
    <property type="match status" value="1"/>
</dbReference>
<evidence type="ECO:0000256" key="4">
    <source>
        <dbReference type="ARBA" id="ARBA00010051"/>
    </source>
</evidence>
<dbReference type="SMART" id="SM00729">
    <property type="entry name" value="Elp3"/>
    <property type="match status" value="2"/>
</dbReference>
<evidence type="ECO:0000313" key="20">
    <source>
        <dbReference type="Proteomes" id="UP000217141"/>
    </source>
</evidence>
<comment type="cofactor">
    <cofactor evidence="1">
        <name>[4Fe-4S] cluster</name>
        <dbReference type="ChEBI" id="CHEBI:49883"/>
    </cofactor>
</comment>
<dbReference type="SUPFAM" id="SSF102114">
    <property type="entry name" value="Radical SAM enzymes"/>
    <property type="match status" value="2"/>
</dbReference>
<dbReference type="UniPathway" id="UPA00072"/>
<dbReference type="GO" id="GO:0046872">
    <property type="term" value="F:metal ion binding"/>
    <property type="evidence" value="ECO:0007669"/>
    <property type="project" value="UniProtKB-KW"/>
</dbReference>
<keyword evidence="9" id="KW-0004">4Fe-4S</keyword>
<dbReference type="RefSeq" id="WP_017180937.1">
    <property type="nucleotide sequence ID" value="NZ_CP022746.1"/>
</dbReference>
<dbReference type="InterPro" id="IPR058240">
    <property type="entry name" value="rSAM_sf"/>
</dbReference>
<comment type="pathway">
    <text evidence="3">Cofactor biosynthesis; coenzyme F0 biosynthesis.</text>
</comment>
<dbReference type="InterPro" id="IPR006638">
    <property type="entry name" value="Elp3/MiaA/NifB-like_rSAM"/>
</dbReference>
<dbReference type="AlphaFoldDB" id="A0A249MX72"/>
<dbReference type="InterPro" id="IPR045567">
    <property type="entry name" value="CofH/MnqC-like_C"/>
</dbReference>
<evidence type="ECO:0000256" key="5">
    <source>
        <dbReference type="ARBA" id="ARBA00010826"/>
    </source>
</evidence>
<dbReference type="SFLD" id="SFLDS00029">
    <property type="entry name" value="Radical_SAM"/>
    <property type="match status" value="3"/>
</dbReference>
<dbReference type="PANTHER" id="PTHR43076:SF1">
    <property type="entry name" value="LIPOYL SYNTHASE 2"/>
    <property type="match status" value="1"/>
</dbReference>
<dbReference type="InterPro" id="IPR019939">
    <property type="entry name" value="CofG_family"/>
</dbReference>
<dbReference type="CDD" id="cd01335">
    <property type="entry name" value="Radical_SAM"/>
    <property type="match status" value="2"/>
</dbReference>
<keyword evidence="12" id="KW-0479">Metal-binding</keyword>
<evidence type="ECO:0000259" key="18">
    <source>
        <dbReference type="PROSITE" id="PS51918"/>
    </source>
</evidence>
<evidence type="ECO:0000313" key="19">
    <source>
        <dbReference type="EMBL" id="ASY45938.1"/>
    </source>
</evidence>
<organism evidence="19 20">
    <name type="scientific">Sphingobium xenophagum</name>
    <dbReference type="NCBI Taxonomy" id="121428"/>
    <lineage>
        <taxon>Bacteria</taxon>
        <taxon>Pseudomonadati</taxon>
        <taxon>Pseudomonadota</taxon>
        <taxon>Alphaproteobacteria</taxon>
        <taxon>Sphingomonadales</taxon>
        <taxon>Sphingomonadaceae</taxon>
        <taxon>Sphingobium</taxon>
    </lineage>
</organism>
<feature type="domain" description="Radical SAM core" evidence="18">
    <location>
        <begin position="455"/>
        <end position="690"/>
    </location>
</feature>
<keyword evidence="15" id="KW-0456">Lyase</keyword>
<comment type="similarity">
    <text evidence="5">In the N-terminal section; belongs to the radical SAM superfamily. CofG family.</text>
</comment>
<dbReference type="InterPro" id="IPR019940">
    <property type="entry name" value="CofH_family"/>
</dbReference>
<evidence type="ECO:0000256" key="11">
    <source>
        <dbReference type="ARBA" id="ARBA00022691"/>
    </source>
</evidence>
<comment type="similarity">
    <text evidence="4">In the C-terminal section; belongs to the radical SAM superfamily. CofH family.</text>
</comment>
<proteinExistence type="inferred from homology"/>